<dbReference type="InterPro" id="IPR044662">
    <property type="entry name" value="HS1/DABB1-like"/>
</dbReference>
<name>A0A4Y1RHG1_PRUDU</name>
<reference evidence="1" key="1">
    <citation type="journal article" date="2019" name="Science">
        <title>Mutation of a bHLH transcription factor allowed almond domestication.</title>
        <authorList>
            <person name="Sanchez-Perez R."/>
            <person name="Pavan S."/>
            <person name="Mazzeo R."/>
            <person name="Moldovan C."/>
            <person name="Aiese Cigliano R."/>
            <person name="Del Cueto J."/>
            <person name="Ricciardi F."/>
            <person name="Lotti C."/>
            <person name="Ricciardi L."/>
            <person name="Dicenta F."/>
            <person name="Lopez-Marques R.L."/>
            <person name="Lindberg Moller B."/>
        </authorList>
    </citation>
    <scope>NUCLEOTIDE SEQUENCE</scope>
</reference>
<dbReference type="InterPro" id="IPR011008">
    <property type="entry name" value="Dimeric_a/b-barrel"/>
</dbReference>
<proteinExistence type="predicted"/>
<accession>A0A4Y1RHG1</accession>
<dbReference type="Gene3D" id="3.30.70.100">
    <property type="match status" value="1"/>
</dbReference>
<feature type="non-terminal residue" evidence="1">
    <location>
        <position position="1"/>
    </location>
</feature>
<evidence type="ECO:0000313" key="1">
    <source>
        <dbReference type="EMBL" id="BBH03328.1"/>
    </source>
</evidence>
<dbReference type="EMBL" id="AP019301">
    <property type="protein sequence ID" value="BBH03328.1"/>
    <property type="molecule type" value="Genomic_DNA"/>
</dbReference>
<sequence>FLIDIKSHSESRDAHIVKQAHSISVLRTQKPSPPFTNRLPPAPLTVVDHICLLKAKEDLSDEEEKEMLDFLYTTQYQMRGILAVSLGRICNENIDKYTHAVYMRFQEKRRHWEIWKSNLKITRKHFRFIFQLIQSAGGIGCKVRGADPHRSKGGQLTLATPESTIRGEKFDSAKCLSKCPKGERLDFPESAKRAYVFHVSLYIKTTSLHLRALNEKNRGSTPTTI</sequence>
<gene>
    <name evidence="1" type="ORF">Prudu_014171</name>
</gene>
<organism evidence="1">
    <name type="scientific">Prunus dulcis</name>
    <name type="common">Almond</name>
    <name type="synonym">Amygdalus dulcis</name>
    <dbReference type="NCBI Taxonomy" id="3755"/>
    <lineage>
        <taxon>Eukaryota</taxon>
        <taxon>Viridiplantae</taxon>
        <taxon>Streptophyta</taxon>
        <taxon>Embryophyta</taxon>
        <taxon>Tracheophyta</taxon>
        <taxon>Spermatophyta</taxon>
        <taxon>Magnoliopsida</taxon>
        <taxon>eudicotyledons</taxon>
        <taxon>Gunneridae</taxon>
        <taxon>Pentapetalae</taxon>
        <taxon>rosids</taxon>
        <taxon>fabids</taxon>
        <taxon>Rosales</taxon>
        <taxon>Rosaceae</taxon>
        <taxon>Amygdaloideae</taxon>
        <taxon>Amygdaleae</taxon>
        <taxon>Prunus</taxon>
    </lineage>
</organism>
<dbReference type="PANTHER" id="PTHR33178">
    <property type="match status" value="1"/>
</dbReference>
<dbReference type="AlphaFoldDB" id="A0A4Y1RHG1"/>
<dbReference type="SUPFAM" id="SSF54909">
    <property type="entry name" value="Dimeric alpha+beta barrel"/>
    <property type="match status" value="1"/>
</dbReference>
<dbReference type="PANTHER" id="PTHR33178:SF5">
    <property type="entry name" value="EXPRESSED PROTEIN"/>
    <property type="match status" value="1"/>
</dbReference>
<protein>
    <submittedName>
        <fullName evidence="1">Uncharacterized protein</fullName>
    </submittedName>
</protein>